<evidence type="ECO:0000313" key="9">
    <source>
        <dbReference type="Proteomes" id="UP001189429"/>
    </source>
</evidence>
<feature type="transmembrane region" description="Helical" evidence="7">
    <location>
        <begin position="232"/>
        <end position="259"/>
    </location>
</feature>
<proteinExistence type="inferred from homology"/>
<dbReference type="Proteomes" id="UP001189429">
    <property type="component" value="Unassembled WGS sequence"/>
</dbReference>
<sequence>MAPEVFSGVSIGGGNAATLLMQQFAVLCLAVVALVCAHEFLYHLHSILMPFVLSGFLVFAVEPAVDLVYGFLAGLSPPHRWCGCCFPRRCWPLPRGKPSAGRDGASSSQSEGGPEPDSDAAAAEPLLGAGAAEQPRGPLEGLCRFAAVGTTLLVMVMVGCAFISLLVRGAMHLKESWGAYQVGLDNWVKWLDMATMSVSGKLSLHHTKSVEAQFKAIYNYVLLRLQDAVSMLVNGIVATVSAGISTLVMVFLYVLFWLWRPLPICGNASALVRNYLVKKTFVSSVYGVGVALLFLAAGNDLAMFFGMVSFFLNYVPEVGAIISILAPAPVGGGGARILLDGRLQSPVATLGALVFGQVLLKLAINNVLEVKLIEHDREMSIHPVWVLLNLNYFGYVWGPIGMLVSVPLLAMLKSAALSLACDTDDALAGWAEAALSILEGRPGTCCRTSKAAIGTCRESASSQIAPPASEFDKGQEGGLDVSADEGARDNGQPSVRSEIV</sequence>
<evidence type="ECO:0000256" key="4">
    <source>
        <dbReference type="ARBA" id="ARBA00022989"/>
    </source>
</evidence>
<accession>A0ABN9UNS6</accession>
<evidence type="ECO:0008006" key="10">
    <source>
        <dbReference type="Google" id="ProtNLM"/>
    </source>
</evidence>
<gene>
    <name evidence="8" type="ORF">PCOR1329_LOCUS50190</name>
</gene>
<feature type="region of interest" description="Disordered" evidence="6">
    <location>
        <begin position="458"/>
        <end position="500"/>
    </location>
</feature>
<evidence type="ECO:0000256" key="7">
    <source>
        <dbReference type="SAM" id="Phobius"/>
    </source>
</evidence>
<feature type="transmembrane region" description="Helical" evidence="7">
    <location>
        <begin position="47"/>
        <end position="72"/>
    </location>
</feature>
<comment type="subcellular location">
    <subcellularLocation>
        <location evidence="1">Membrane</location>
        <topology evidence="1">Multi-pass membrane protein</topology>
    </subcellularLocation>
</comment>
<feature type="compositionally biased region" description="Polar residues" evidence="6">
    <location>
        <begin position="491"/>
        <end position="500"/>
    </location>
</feature>
<dbReference type="InterPro" id="IPR002549">
    <property type="entry name" value="AI-2E-like"/>
</dbReference>
<dbReference type="Pfam" id="PF01594">
    <property type="entry name" value="AI-2E_transport"/>
    <property type="match status" value="1"/>
</dbReference>
<feature type="transmembrane region" description="Helical" evidence="7">
    <location>
        <begin position="280"/>
        <end position="298"/>
    </location>
</feature>
<keyword evidence="9" id="KW-1185">Reference proteome</keyword>
<feature type="transmembrane region" description="Helical" evidence="7">
    <location>
        <begin position="24"/>
        <end position="41"/>
    </location>
</feature>
<keyword evidence="5 7" id="KW-0472">Membrane</keyword>
<feature type="region of interest" description="Disordered" evidence="6">
    <location>
        <begin position="98"/>
        <end position="120"/>
    </location>
</feature>
<organism evidence="8 9">
    <name type="scientific">Prorocentrum cordatum</name>
    <dbReference type="NCBI Taxonomy" id="2364126"/>
    <lineage>
        <taxon>Eukaryota</taxon>
        <taxon>Sar</taxon>
        <taxon>Alveolata</taxon>
        <taxon>Dinophyceae</taxon>
        <taxon>Prorocentrales</taxon>
        <taxon>Prorocentraceae</taxon>
        <taxon>Prorocentrum</taxon>
    </lineage>
</organism>
<keyword evidence="4 7" id="KW-1133">Transmembrane helix</keyword>
<keyword evidence="3 7" id="KW-0812">Transmembrane</keyword>
<feature type="transmembrane region" description="Helical" evidence="7">
    <location>
        <begin position="346"/>
        <end position="364"/>
    </location>
</feature>
<comment type="caution">
    <text evidence="8">The sequence shown here is derived from an EMBL/GenBank/DDBJ whole genome shotgun (WGS) entry which is preliminary data.</text>
</comment>
<protein>
    <recommendedName>
        <fullName evidence="10">Amino acid transporter</fullName>
    </recommendedName>
</protein>
<evidence type="ECO:0000313" key="8">
    <source>
        <dbReference type="EMBL" id="CAK0861554.1"/>
    </source>
</evidence>
<feature type="transmembrane region" description="Helical" evidence="7">
    <location>
        <begin position="145"/>
        <end position="167"/>
    </location>
</feature>
<evidence type="ECO:0000256" key="5">
    <source>
        <dbReference type="ARBA" id="ARBA00023136"/>
    </source>
</evidence>
<name>A0ABN9UNS6_9DINO</name>
<evidence type="ECO:0000256" key="6">
    <source>
        <dbReference type="SAM" id="MobiDB-lite"/>
    </source>
</evidence>
<comment type="similarity">
    <text evidence="2">Belongs to the autoinducer-2 exporter (AI-2E) (TC 2.A.86) family.</text>
</comment>
<evidence type="ECO:0000256" key="1">
    <source>
        <dbReference type="ARBA" id="ARBA00004141"/>
    </source>
</evidence>
<reference evidence="8" key="1">
    <citation type="submission" date="2023-10" db="EMBL/GenBank/DDBJ databases">
        <authorList>
            <person name="Chen Y."/>
            <person name="Shah S."/>
            <person name="Dougan E. K."/>
            <person name="Thang M."/>
            <person name="Chan C."/>
        </authorList>
    </citation>
    <scope>NUCLEOTIDE SEQUENCE [LARGE SCALE GENOMIC DNA]</scope>
</reference>
<evidence type="ECO:0000256" key="3">
    <source>
        <dbReference type="ARBA" id="ARBA00022692"/>
    </source>
</evidence>
<feature type="transmembrane region" description="Helical" evidence="7">
    <location>
        <begin position="384"/>
        <end position="410"/>
    </location>
</feature>
<evidence type="ECO:0000256" key="2">
    <source>
        <dbReference type="ARBA" id="ARBA00009773"/>
    </source>
</evidence>
<dbReference type="EMBL" id="CAUYUJ010016071">
    <property type="protein sequence ID" value="CAK0861554.1"/>
    <property type="molecule type" value="Genomic_DNA"/>
</dbReference>